<dbReference type="GO" id="GO:0016491">
    <property type="term" value="F:oxidoreductase activity"/>
    <property type="evidence" value="ECO:0007669"/>
    <property type="project" value="InterPro"/>
</dbReference>
<reference evidence="1 2" key="1">
    <citation type="submission" date="2018-06" db="EMBL/GenBank/DDBJ databases">
        <title>Comparative genomics reveals the genomic features of Rhizophagus irregularis, R. cerebriforme, R. diaphanum and Gigaspora rosea, and their symbiotic lifestyle signature.</title>
        <authorList>
            <person name="Morin E."/>
            <person name="San Clemente H."/>
            <person name="Chen E.C.H."/>
            <person name="De La Providencia I."/>
            <person name="Hainaut M."/>
            <person name="Kuo A."/>
            <person name="Kohler A."/>
            <person name="Murat C."/>
            <person name="Tang N."/>
            <person name="Roy S."/>
            <person name="Loubradou J."/>
            <person name="Henrissat B."/>
            <person name="Grigoriev I.V."/>
            <person name="Corradi N."/>
            <person name="Roux C."/>
            <person name="Martin F.M."/>
        </authorList>
    </citation>
    <scope>NUCLEOTIDE SEQUENCE [LARGE SCALE GENOMIC DNA]</scope>
    <source>
        <strain evidence="1 2">DAOM 227022</strain>
    </source>
</reference>
<evidence type="ECO:0000313" key="2">
    <source>
        <dbReference type="Proteomes" id="UP000265703"/>
    </source>
</evidence>
<dbReference type="SUPFAM" id="SSF53720">
    <property type="entry name" value="ALDH-like"/>
    <property type="match status" value="1"/>
</dbReference>
<protein>
    <submittedName>
        <fullName evidence="1">Uncharacterized protein</fullName>
    </submittedName>
</protein>
<sequence length="145" mass="17455">MTQEKKCVKSDWKIPRVGGKTKQIIEEHCEESHLGKRIFEGCEIKYGEGCIEAEYMWVTRDEYEEFSKREESFKKEVKEGEYFWNGEKYEKIKAIITEDIDEWIRESMKSFGMKDNDKEENLKCKICENKRHNKENCAEKEGERF</sequence>
<evidence type="ECO:0000313" key="1">
    <source>
        <dbReference type="EMBL" id="RIA91019.1"/>
    </source>
</evidence>
<organism evidence="1 2">
    <name type="scientific">Glomus cerebriforme</name>
    <dbReference type="NCBI Taxonomy" id="658196"/>
    <lineage>
        <taxon>Eukaryota</taxon>
        <taxon>Fungi</taxon>
        <taxon>Fungi incertae sedis</taxon>
        <taxon>Mucoromycota</taxon>
        <taxon>Glomeromycotina</taxon>
        <taxon>Glomeromycetes</taxon>
        <taxon>Glomerales</taxon>
        <taxon>Glomeraceae</taxon>
        <taxon>Glomus</taxon>
    </lineage>
</organism>
<accession>A0A397T117</accession>
<dbReference type="Proteomes" id="UP000265703">
    <property type="component" value="Unassembled WGS sequence"/>
</dbReference>
<gene>
    <name evidence="1" type="ORF">C1645_737419</name>
</gene>
<name>A0A397T117_9GLOM</name>
<dbReference type="InterPro" id="IPR016161">
    <property type="entry name" value="Ald_DH/histidinol_DH"/>
</dbReference>
<dbReference type="AlphaFoldDB" id="A0A397T117"/>
<proteinExistence type="predicted"/>
<dbReference type="EMBL" id="QKYT01000164">
    <property type="protein sequence ID" value="RIA91019.1"/>
    <property type="molecule type" value="Genomic_DNA"/>
</dbReference>
<comment type="caution">
    <text evidence="1">The sequence shown here is derived from an EMBL/GenBank/DDBJ whole genome shotgun (WGS) entry which is preliminary data.</text>
</comment>
<keyword evidence="2" id="KW-1185">Reference proteome</keyword>